<evidence type="ECO:0000313" key="1">
    <source>
        <dbReference type="EMBL" id="VDL85745.1"/>
    </source>
</evidence>
<sequence length="151" mass="17355">MGTKEQERYTDILLPKNSCDFTFDEIVKQNSETFRENSSLFNIRYQCLKLVKNYTDDFLTLASIVDCEWENFKLQTMTEDQLKCLIFVCALQSPRDAEIRTHLLSRVEPDPDAILRPLLAIFQQTMDTLLTDTEGAASYLDDIIVPGSNSD</sequence>
<accession>A0A3P7BV42</accession>
<dbReference type="EMBL" id="UYSU01000401">
    <property type="protein sequence ID" value="VDL85745.1"/>
    <property type="molecule type" value="Genomic_DNA"/>
</dbReference>
<reference evidence="1 2" key="1">
    <citation type="submission" date="2018-11" db="EMBL/GenBank/DDBJ databases">
        <authorList>
            <consortium name="Pathogen Informatics"/>
        </authorList>
    </citation>
    <scope>NUCLEOTIDE SEQUENCE [LARGE SCALE GENOMIC DNA]</scope>
    <source>
        <strain evidence="1 2">NST_G2</strain>
    </source>
</reference>
<keyword evidence="2" id="KW-1185">Reference proteome</keyword>
<dbReference type="OrthoDB" id="427924at2759"/>
<dbReference type="STRING" id="70667.A0A3P7BV42"/>
<protein>
    <submittedName>
        <fullName evidence="1">Uncharacterized protein</fullName>
    </submittedName>
</protein>
<gene>
    <name evidence="1" type="ORF">SSLN_LOCUS526</name>
</gene>
<name>A0A3P7BV42_SCHSO</name>
<proteinExistence type="predicted"/>
<dbReference type="Proteomes" id="UP000275846">
    <property type="component" value="Unassembled WGS sequence"/>
</dbReference>
<organism evidence="1 2">
    <name type="scientific">Schistocephalus solidus</name>
    <name type="common">Tapeworm</name>
    <dbReference type="NCBI Taxonomy" id="70667"/>
    <lineage>
        <taxon>Eukaryota</taxon>
        <taxon>Metazoa</taxon>
        <taxon>Spiralia</taxon>
        <taxon>Lophotrochozoa</taxon>
        <taxon>Platyhelminthes</taxon>
        <taxon>Cestoda</taxon>
        <taxon>Eucestoda</taxon>
        <taxon>Diphyllobothriidea</taxon>
        <taxon>Diphyllobothriidae</taxon>
        <taxon>Schistocephalus</taxon>
    </lineage>
</organism>
<evidence type="ECO:0000313" key="2">
    <source>
        <dbReference type="Proteomes" id="UP000275846"/>
    </source>
</evidence>
<dbReference type="AlphaFoldDB" id="A0A3P7BV42"/>